<evidence type="ECO:0000256" key="7">
    <source>
        <dbReference type="ARBA" id="ARBA00023180"/>
    </source>
</evidence>
<name>S7MV21_MYOBR</name>
<dbReference type="GO" id="GO:0006629">
    <property type="term" value="P:lipid metabolic process"/>
    <property type="evidence" value="ECO:0007669"/>
    <property type="project" value="InterPro"/>
</dbReference>
<dbReference type="GO" id="GO:0008889">
    <property type="term" value="F:glycerophosphodiester phosphodiesterase activity"/>
    <property type="evidence" value="ECO:0007669"/>
    <property type="project" value="TreeGrafter"/>
</dbReference>
<dbReference type="SUPFAM" id="SSF51695">
    <property type="entry name" value="PLC-like phosphodiesterases"/>
    <property type="match status" value="1"/>
</dbReference>
<dbReference type="InterPro" id="IPR030395">
    <property type="entry name" value="GP_PDE_dom"/>
</dbReference>
<dbReference type="PANTHER" id="PTHR23344:SF13">
    <property type="entry name" value="GLYCEROPHOSPHODIESTER PHOSPHODIESTERASE DOMAIN-CONTAINING PROTEIN 4"/>
    <property type="match status" value="1"/>
</dbReference>
<evidence type="ECO:0000259" key="9">
    <source>
        <dbReference type="PROSITE" id="PS51704"/>
    </source>
</evidence>
<dbReference type="Gene3D" id="3.20.20.190">
    <property type="entry name" value="Phosphatidylinositol (PI) phosphodiesterase"/>
    <property type="match status" value="1"/>
</dbReference>
<keyword evidence="4" id="KW-0378">Hydrolase</keyword>
<keyword evidence="6 8" id="KW-0472">Membrane</keyword>
<dbReference type="Pfam" id="PF03009">
    <property type="entry name" value="GDPD"/>
    <property type="match status" value="1"/>
</dbReference>
<evidence type="ECO:0000256" key="3">
    <source>
        <dbReference type="ARBA" id="ARBA00022692"/>
    </source>
</evidence>
<evidence type="ECO:0000313" key="10">
    <source>
        <dbReference type="EMBL" id="EPQ08294.1"/>
    </source>
</evidence>
<evidence type="ECO:0000256" key="4">
    <source>
        <dbReference type="ARBA" id="ARBA00022801"/>
    </source>
</evidence>
<feature type="transmembrane region" description="Helical" evidence="8">
    <location>
        <begin position="323"/>
        <end position="341"/>
    </location>
</feature>
<dbReference type="PROSITE" id="PS51704">
    <property type="entry name" value="GP_PDE"/>
    <property type="match status" value="1"/>
</dbReference>
<keyword evidence="7" id="KW-0325">Glycoprotein</keyword>
<dbReference type="GO" id="GO:0016020">
    <property type="term" value="C:membrane"/>
    <property type="evidence" value="ECO:0007669"/>
    <property type="project" value="UniProtKB-SubCell"/>
</dbReference>
<comment type="similarity">
    <text evidence="2">Belongs to the glycerophosphoryl diester phosphodiesterase family.</text>
</comment>
<evidence type="ECO:0000256" key="6">
    <source>
        <dbReference type="ARBA" id="ARBA00023136"/>
    </source>
</evidence>
<keyword evidence="11" id="KW-1185">Reference proteome</keyword>
<evidence type="ECO:0000313" key="11">
    <source>
        <dbReference type="Proteomes" id="UP000052978"/>
    </source>
</evidence>
<proteinExistence type="inferred from homology"/>
<dbReference type="PANTHER" id="PTHR23344">
    <property type="entry name" value="GLYCEROPHOSPHORYL DIESTER PHOSPHODIESTERASE"/>
    <property type="match status" value="1"/>
</dbReference>
<reference evidence="10 11" key="1">
    <citation type="journal article" date="2013" name="Nat. Commun.">
        <title>Genome analysis reveals insights into physiology and longevity of the Brandt's bat Myotis brandtii.</title>
        <authorList>
            <person name="Seim I."/>
            <person name="Fang X."/>
            <person name="Xiong Z."/>
            <person name="Lobanov A.V."/>
            <person name="Huang Z."/>
            <person name="Ma S."/>
            <person name="Feng Y."/>
            <person name="Turanov A.A."/>
            <person name="Zhu Y."/>
            <person name="Lenz T.L."/>
            <person name="Gerashchenko M.V."/>
            <person name="Fan D."/>
            <person name="Hee Yim S."/>
            <person name="Yao X."/>
            <person name="Jordan D."/>
            <person name="Xiong Y."/>
            <person name="Ma Y."/>
            <person name="Lyapunov A.N."/>
            <person name="Chen G."/>
            <person name="Kulakova O.I."/>
            <person name="Sun Y."/>
            <person name="Lee S.G."/>
            <person name="Bronson R.T."/>
            <person name="Moskalev A.A."/>
            <person name="Sunyaev S.R."/>
            <person name="Zhang G."/>
            <person name="Krogh A."/>
            <person name="Wang J."/>
            <person name="Gladyshev V.N."/>
        </authorList>
    </citation>
    <scope>NUCLEOTIDE SEQUENCE [LARGE SCALE GENOMIC DNA]</scope>
</reference>
<gene>
    <name evidence="10" type="ORF">D623_10028559</name>
</gene>
<dbReference type="eggNOG" id="KOG2258">
    <property type="taxonomic scope" value="Eukaryota"/>
</dbReference>
<organism evidence="10 11">
    <name type="scientific">Myotis brandtii</name>
    <name type="common">Brandt's bat</name>
    <dbReference type="NCBI Taxonomy" id="109478"/>
    <lineage>
        <taxon>Eukaryota</taxon>
        <taxon>Metazoa</taxon>
        <taxon>Chordata</taxon>
        <taxon>Craniata</taxon>
        <taxon>Vertebrata</taxon>
        <taxon>Euteleostomi</taxon>
        <taxon>Mammalia</taxon>
        <taxon>Eutheria</taxon>
        <taxon>Laurasiatheria</taxon>
        <taxon>Chiroptera</taxon>
        <taxon>Yangochiroptera</taxon>
        <taxon>Vespertilionidae</taxon>
        <taxon>Myotis</taxon>
    </lineage>
</organism>
<comment type="subcellular location">
    <subcellularLocation>
        <location evidence="1">Membrane</location>
        <topology evidence="1">Multi-pass membrane protein</topology>
    </subcellularLocation>
</comment>
<evidence type="ECO:0000256" key="2">
    <source>
        <dbReference type="ARBA" id="ARBA00007277"/>
    </source>
</evidence>
<evidence type="ECO:0000256" key="8">
    <source>
        <dbReference type="SAM" id="Phobius"/>
    </source>
</evidence>
<feature type="transmembrane region" description="Helical" evidence="8">
    <location>
        <begin position="656"/>
        <end position="676"/>
    </location>
</feature>
<feature type="domain" description="GP-PDE" evidence="9">
    <location>
        <begin position="385"/>
        <end position="644"/>
    </location>
</feature>
<feature type="transmembrane region" description="Helical" evidence="8">
    <location>
        <begin position="240"/>
        <end position="269"/>
    </location>
</feature>
<evidence type="ECO:0000256" key="5">
    <source>
        <dbReference type="ARBA" id="ARBA00022989"/>
    </source>
</evidence>
<feature type="transmembrane region" description="Helical" evidence="8">
    <location>
        <begin position="276"/>
        <end position="303"/>
    </location>
</feature>
<protein>
    <submittedName>
        <fullName evidence="10">Glycerophosphodiester phosphodiesterase domain-containing protein 4</fullName>
    </submittedName>
</protein>
<feature type="transmembrane region" description="Helical" evidence="8">
    <location>
        <begin position="348"/>
        <end position="371"/>
    </location>
</feature>
<evidence type="ECO:0000256" key="1">
    <source>
        <dbReference type="ARBA" id="ARBA00004141"/>
    </source>
</evidence>
<dbReference type="EMBL" id="KE162454">
    <property type="protein sequence ID" value="EPQ08294.1"/>
    <property type="molecule type" value="Genomic_DNA"/>
</dbReference>
<dbReference type="AlphaFoldDB" id="S7MV21"/>
<accession>S7MV21</accession>
<dbReference type="InterPro" id="IPR017946">
    <property type="entry name" value="PLC-like_Pdiesterase_TIM-brl"/>
</dbReference>
<keyword evidence="3 8" id="KW-0812">Transmembrane</keyword>
<sequence length="721" mass="82610">MVGVGCSRMVEQVSGDARPRQGAGRCHWGKPPGVTENSLLPCAAIPPGARICCWRQPCLHLLPAPITQRHQRVQVAAAGPDCPSGLLHLPLLLRGNWGSSHCSHPLTALAPIALHCEGCEQGWRCERMGVATAGVGTGAMTGGAGQGDYKAAKFTINLYVVNEPWVFSLTWCSRINLVTTDNIQLPRQINYPDYSMVEQLFYPFLVIAFCVSLVLLFVWIETSNEYHGFDWVVYLLTGYWYFWSILLLSLFGILVVYTSLLLILGFLLIREGYELYLYWCHKILVMLVILICAFFLSILCIYWKDRWLTFGLSLKVFAPHVHLTMITLMVLLSWPVAYYLVHLEQEAAQVAIGLPFFLILLFLFVVPWGFYSPCVENKNKLGPKPALFGHRGAPMLAPENTMMSFEKAVENDAFGLETDVFLSIDEVPFLMHDHNLRRTTNIREVKPNESYTATSFFYWKFLSTLNAGEWFVDPWKKPFYNMKPLSEADEEKAGSQKIPKLSDYLDIARKTNKYVIFDLNGPPPKHPLRSTYVRRVVDVILKSKIEQHLVYWLPGFDRDYVRWRAPNFQHVGRLDPVAELKKENISIINVDYKRLFHNGLSDYKAANFIINLYIVNEPWVFSLAWCSKINSVTTDNIVLLRQINYPYYAMTPKSYVFLWVLLDCISAVFIFTVFYFHWWRENLREQVFERTSSYTGKVGGLPHCYPLPQGMGSAFHVTDKC</sequence>
<feature type="transmembrane region" description="Helical" evidence="8">
    <location>
        <begin position="200"/>
        <end position="220"/>
    </location>
</feature>
<dbReference type="Proteomes" id="UP000052978">
    <property type="component" value="Unassembled WGS sequence"/>
</dbReference>
<keyword evidence="5 8" id="KW-1133">Transmembrane helix</keyword>